<dbReference type="InterPro" id="IPR000600">
    <property type="entry name" value="ROK"/>
</dbReference>
<name>A0A917X5V6_9ACTN</name>
<dbReference type="EMBL" id="BMPI01000066">
    <property type="protein sequence ID" value="GGM73353.1"/>
    <property type="molecule type" value="Genomic_DNA"/>
</dbReference>
<reference evidence="2" key="1">
    <citation type="journal article" date="2014" name="Int. J. Syst. Evol. Microbiol.">
        <title>Complete genome sequence of Corynebacterium casei LMG S-19264T (=DSM 44701T), isolated from a smear-ripened cheese.</title>
        <authorList>
            <consortium name="US DOE Joint Genome Institute (JGI-PGF)"/>
            <person name="Walter F."/>
            <person name="Albersmeier A."/>
            <person name="Kalinowski J."/>
            <person name="Ruckert C."/>
        </authorList>
    </citation>
    <scope>NUCLEOTIDE SEQUENCE</scope>
    <source>
        <strain evidence="2">JCM 19831</strain>
    </source>
</reference>
<dbReference type="Proteomes" id="UP000642070">
    <property type="component" value="Unassembled WGS sequence"/>
</dbReference>
<dbReference type="AlphaFoldDB" id="A0A917X5V6"/>
<protein>
    <submittedName>
        <fullName evidence="2">Glucokinase</fullName>
    </submittedName>
</protein>
<organism evidence="2 3">
    <name type="scientific">Dactylosporangium sucinum</name>
    <dbReference type="NCBI Taxonomy" id="1424081"/>
    <lineage>
        <taxon>Bacteria</taxon>
        <taxon>Bacillati</taxon>
        <taxon>Actinomycetota</taxon>
        <taxon>Actinomycetes</taxon>
        <taxon>Micromonosporales</taxon>
        <taxon>Micromonosporaceae</taxon>
        <taxon>Dactylosporangium</taxon>
    </lineage>
</organism>
<sequence length="266" mass="27382">MTVVALDIGGTWTRVGDLARFPTDPDYDRELAMIVDAAGRLEATAAGVSFGGRVTDDGTVRVSLNLRGHEGRPLGRDLAGALGCPVRVAHDATCGLLGEAFAPGGSLAGVERCGYLTLSTGVGAAVRLGSTVLTTEAGHQIVAGNELPCACGQTGCLETLVGGRALAERLGRPLDTVDDRTFWISYAQRLAPGLVNFALTAGLSAIALGGAVALRGDDLWRPLWSEVARLSRYNRIEIRRASLGDAAPLAGAAVLAGGTAALEVLH</sequence>
<gene>
    <name evidence="2" type="ORF">GCM10007977_088690</name>
</gene>
<evidence type="ECO:0000313" key="3">
    <source>
        <dbReference type="Proteomes" id="UP000642070"/>
    </source>
</evidence>
<proteinExistence type="inferred from homology"/>
<keyword evidence="3" id="KW-1185">Reference proteome</keyword>
<comment type="similarity">
    <text evidence="1">Belongs to the ROK (NagC/XylR) family.</text>
</comment>
<dbReference type="PANTHER" id="PTHR18964">
    <property type="entry name" value="ROK (REPRESSOR, ORF, KINASE) FAMILY"/>
    <property type="match status" value="1"/>
</dbReference>
<dbReference type="SUPFAM" id="SSF53067">
    <property type="entry name" value="Actin-like ATPase domain"/>
    <property type="match status" value="1"/>
</dbReference>
<evidence type="ECO:0000313" key="2">
    <source>
        <dbReference type="EMBL" id="GGM73353.1"/>
    </source>
</evidence>
<dbReference type="InterPro" id="IPR043129">
    <property type="entry name" value="ATPase_NBD"/>
</dbReference>
<reference evidence="2" key="2">
    <citation type="submission" date="2020-09" db="EMBL/GenBank/DDBJ databases">
        <authorList>
            <person name="Sun Q."/>
            <person name="Ohkuma M."/>
        </authorList>
    </citation>
    <scope>NUCLEOTIDE SEQUENCE</scope>
    <source>
        <strain evidence="2">JCM 19831</strain>
    </source>
</reference>
<dbReference type="RefSeq" id="WP_190256091.1">
    <property type="nucleotide sequence ID" value="NZ_BMPI01000066.1"/>
</dbReference>
<accession>A0A917X5V6</accession>
<dbReference type="Gene3D" id="3.30.420.40">
    <property type="match status" value="2"/>
</dbReference>
<evidence type="ECO:0000256" key="1">
    <source>
        <dbReference type="ARBA" id="ARBA00006479"/>
    </source>
</evidence>
<dbReference type="PANTHER" id="PTHR18964:SF149">
    <property type="entry name" value="BIFUNCTIONAL UDP-N-ACETYLGLUCOSAMINE 2-EPIMERASE_N-ACETYLMANNOSAMINE KINASE"/>
    <property type="match status" value="1"/>
</dbReference>
<comment type="caution">
    <text evidence="2">The sequence shown here is derived from an EMBL/GenBank/DDBJ whole genome shotgun (WGS) entry which is preliminary data.</text>
</comment>
<dbReference type="Pfam" id="PF00480">
    <property type="entry name" value="ROK"/>
    <property type="match status" value="1"/>
</dbReference>